<dbReference type="PANTHER" id="PTHR43410:SF1">
    <property type="entry name" value="NITRIC OXIDE SYNTHASE"/>
    <property type="match status" value="1"/>
</dbReference>
<feature type="domain" description="Flavodoxin-like" evidence="13">
    <location>
        <begin position="1"/>
        <end position="102"/>
    </location>
</feature>
<comment type="cofactor">
    <cofactor evidence="1">
        <name>FMN</name>
        <dbReference type="ChEBI" id="CHEBI:58210"/>
    </cofactor>
</comment>
<evidence type="ECO:0000256" key="3">
    <source>
        <dbReference type="ARBA" id="ARBA00001974"/>
    </source>
</evidence>
<dbReference type="PRINTS" id="PR00369">
    <property type="entry name" value="FLAVODOXIN"/>
</dbReference>
<evidence type="ECO:0000259" key="13">
    <source>
        <dbReference type="PROSITE" id="PS50902"/>
    </source>
</evidence>
<keyword evidence="6" id="KW-0349">Heme</keyword>
<keyword evidence="8" id="KW-0479">Metal-binding</keyword>
<dbReference type="InterPro" id="IPR029039">
    <property type="entry name" value="Flavoprotein-like_sf"/>
</dbReference>
<dbReference type="InterPro" id="IPR008254">
    <property type="entry name" value="Flavodoxin/NO_synth"/>
</dbReference>
<keyword evidence="9" id="KW-0521">NADP</keyword>
<dbReference type="PROSITE" id="PS50902">
    <property type="entry name" value="FLAVODOXIN_LIKE"/>
    <property type="match status" value="1"/>
</dbReference>
<evidence type="ECO:0000256" key="7">
    <source>
        <dbReference type="ARBA" id="ARBA00022643"/>
    </source>
</evidence>
<evidence type="ECO:0000256" key="5">
    <source>
        <dbReference type="ARBA" id="ARBA00012989"/>
    </source>
</evidence>
<dbReference type="InterPro" id="IPR050607">
    <property type="entry name" value="NOS"/>
</dbReference>
<evidence type="ECO:0000256" key="6">
    <source>
        <dbReference type="ARBA" id="ARBA00022617"/>
    </source>
</evidence>
<keyword evidence="7" id="KW-0285">Flavoprotein</keyword>
<keyword evidence="12" id="KW-0408">Iron</keyword>
<reference evidence="14 15" key="1">
    <citation type="journal article" date="2021" name="Elife">
        <title>Chloroplast acquisition without the gene transfer in kleptoplastic sea slugs, Plakobranchus ocellatus.</title>
        <authorList>
            <person name="Maeda T."/>
            <person name="Takahashi S."/>
            <person name="Yoshida T."/>
            <person name="Shimamura S."/>
            <person name="Takaki Y."/>
            <person name="Nagai Y."/>
            <person name="Toyoda A."/>
            <person name="Suzuki Y."/>
            <person name="Arimoto A."/>
            <person name="Ishii H."/>
            <person name="Satoh N."/>
            <person name="Nishiyama T."/>
            <person name="Hasebe M."/>
            <person name="Maruyama T."/>
            <person name="Minagawa J."/>
            <person name="Obokata J."/>
            <person name="Shigenobu S."/>
        </authorList>
    </citation>
    <scope>NUCLEOTIDE SEQUENCE [LARGE SCALE GENOMIC DNA]</scope>
</reference>
<keyword evidence="10" id="KW-0112">Calmodulin-binding</keyword>
<evidence type="ECO:0000256" key="2">
    <source>
        <dbReference type="ARBA" id="ARBA00001970"/>
    </source>
</evidence>
<dbReference type="GO" id="GO:0046872">
    <property type="term" value="F:metal ion binding"/>
    <property type="evidence" value="ECO:0007669"/>
    <property type="project" value="UniProtKB-KW"/>
</dbReference>
<sequence length="153" mass="17213">MPTSPPYVPVSFQSAFWRPNLPFCLHCLSCQISRSFPILHPYLFQYSVFALGSTAYPHFAAFGRYLDQTMRELGAEAIYAVGEGDELCGQEQSFRKWAEEVFKAACDTFCLGDDVNMSEATGALNSNDLTWKPNKFRIAKVENGKEPDICEGY</sequence>
<dbReference type="AlphaFoldDB" id="A0AAV4AWJ3"/>
<evidence type="ECO:0000313" key="14">
    <source>
        <dbReference type="EMBL" id="GFO10499.1"/>
    </source>
</evidence>
<evidence type="ECO:0000256" key="1">
    <source>
        <dbReference type="ARBA" id="ARBA00001917"/>
    </source>
</evidence>
<keyword evidence="7" id="KW-0288">FMN</keyword>
<evidence type="ECO:0000256" key="12">
    <source>
        <dbReference type="ARBA" id="ARBA00023004"/>
    </source>
</evidence>
<evidence type="ECO:0000256" key="10">
    <source>
        <dbReference type="ARBA" id="ARBA00022860"/>
    </source>
</evidence>
<dbReference type="GO" id="GO:0010181">
    <property type="term" value="F:FMN binding"/>
    <property type="evidence" value="ECO:0007669"/>
    <property type="project" value="InterPro"/>
</dbReference>
<dbReference type="Pfam" id="PF00258">
    <property type="entry name" value="Flavodoxin_1"/>
    <property type="match status" value="1"/>
</dbReference>
<evidence type="ECO:0000256" key="9">
    <source>
        <dbReference type="ARBA" id="ARBA00022857"/>
    </source>
</evidence>
<dbReference type="GO" id="GO:0004517">
    <property type="term" value="F:nitric-oxide synthase activity"/>
    <property type="evidence" value="ECO:0007669"/>
    <property type="project" value="UniProtKB-EC"/>
</dbReference>
<name>A0AAV4AWJ3_9GAST</name>
<dbReference type="SUPFAM" id="SSF52218">
    <property type="entry name" value="Flavoproteins"/>
    <property type="match status" value="1"/>
</dbReference>
<comment type="caution">
    <text evidence="14">The sequence shown here is derived from an EMBL/GenBank/DDBJ whole genome shotgun (WGS) entry which is preliminary data.</text>
</comment>
<comment type="cofactor">
    <cofactor evidence="2">
        <name>heme b</name>
        <dbReference type="ChEBI" id="CHEBI:60344"/>
    </cofactor>
</comment>
<dbReference type="PANTHER" id="PTHR43410">
    <property type="entry name" value="NITRIC OXIDE SYNTHASE OXYGENASE"/>
    <property type="match status" value="1"/>
</dbReference>
<dbReference type="EMBL" id="BLXT01004186">
    <property type="protein sequence ID" value="GFO10499.1"/>
    <property type="molecule type" value="Genomic_DNA"/>
</dbReference>
<keyword evidence="11" id="KW-0560">Oxidoreductase</keyword>
<organism evidence="14 15">
    <name type="scientific">Plakobranchus ocellatus</name>
    <dbReference type="NCBI Taxonomy" id="259542"/>
    <lineage>
        <taxon>Eukaryota</taxon>
        <taxon>Metazoa</taxon>
        <taxon>Spiralia</taxon>
        <taxon>Lophotrochozoa</taxon>
        <taxon>Mollusca</taxon>
        <taxon>Gastropoda</taxon>
        <taxon>Heterobranchia</taxon>
        <taxon>Euthyneura</taxon>
        <taxon>Panpulmonata</taxon>
        <taxon>Sacoglossa</taxon>
        <taxon>Placobranchoidea</taxon>
        <taxon>Plakobranchidae</taxon>
        <taxon>Plakobranchus</taxon>
    </lineage>
</organism>
<dbReference type="EC" id="1.14.13.39" evidence="5"/>
<protein>
    <recommendedName>
        <fullName evidence="5">nitric-oxide synthase (NADPH)</fullName>
        <ecNumber evidence="5">1.14.13.39</ecNumber>
    </recommendedName>
</protein>
<accession>A0AAV4AWJ3</accession>
<dbReference type="GO" id="GO:0005516">
    <property type="term" value="F:calmodulin binding"/>
    <property type="evidence" value="ECO:0007669"/>
    <property type="project" value="UniProtKB-KW"/>
</dbReference>
<comment type="cofactor">
    <cofactor evidence="3">
        <name>FAD</name>
        <dbReference type="ChEBI" id="CHEBI:57692"/>
    </cofactor>
</comment>
<dbReference type="Proteomes" id="UP000735302">
    <property type="component" value="Unassembled WGS sequence"/>
</dbReference>
<comment type="similarity">
    <text evidence="4">Belongs to the NOS family.</text>
</comment>
<gene>
    <name evidence="14" type="ORF">PoB_003700400</name>
</gene>
<evidence type="ECO:0000256" key="8">
    <source>
        <dbReference type="ARBA" id="ARBA00022723"/>
    </source>
</evidence>
<evidence type="ECO:0000256" key="4">
    <source>
        <dbReference type="ARBA" id="ARBA00006267"/>
    </source>
</evidence>
<evidence type="ECO:0000313" key="15">
    <source>
        <dbReference type="Proteomes" id="UP000735302"/>
    </source>
</evidence>
<proteinExistence type="inferred from homology"/>
<keyword evidence="15" id="KW-1185">Reference proteome</keyword>
<evidence type="ECO:0000256" key="11">
    <source>
        <dbReference type="ARBA" id="ARBA00023002"/>
    </source>
</evidence>
<dbReference type="Gene3D" id="3.40.50.360">
    <property type="match status" value="1"/>
</dbReference>
<dbReference type="InterPro" id="IPR001094">
    <property type="entry name" value="Flavdoxin-like"/>
</dbReference>